<name>A0A090W6K7_9FLAO</name>
<organism evidence="1 2">
    <name type="scientific">Jejuia pallidilutea</name>
    <dbReference type="NCBI Taxonomy" id="504487"/>
    <lineage>
        <taxon>Bacteria</taxon>
        <taxon>Pseudomonadati</taxon>
        <taxon>Bacteroidota</taxon>
        <taxon>Flavobacteriia</taxon>
        <taxon>Flavobacteriales</taxon>
        <taxon>Flavobacteriaceae</taxon>
        <taxon>Jejuia</taxon>
    </lineage>
</organism>
<evidence type="ECO:0000313" key="1">
    <source>
        <dbReference type="EMBL" id="GAL72655.1"/>
    </source>
</evidence>
<accession>A0A090W6K7</accession>
<dbReference type="EMBL" id="BBNS01000028">
    <property type="protein sequence ID" value="GAL72655.1"/>
    <property type="molecule type" value="Genomic_DNA"/>
</dbReference>
<dbReference type="AlphaFoldDB" id="A0A090W6K7"/>
<proteinExistence type="predicted"/>
<sequence>MYTNNLVDFQKALSLYNNQQYQAAQSLFAQIKKEAERKV</sequence>
<protein>
    <submittedName>
        <fullName evidence="1">Uncharacterized protein</fullName>
    </submittedName>
</protein>
<evidence type="ECO:0000313" key="2">
    <source>
        <dbReference type="Proteomes" id="UP000029646"/>
    </source>
</evidence>
<comment type="caution">
    <text evidence="1">The sequence shown here is derived from an EMBL/GenBank/DDBJ whole genome shotgun (WGS) entry which is preliminary data.</text>
</comment>
<dbReference type="Proteomes" id="UP000029646">
    <property type="component" value="Unassembled WGS sequence"/>
</dbReference>
<gene>
    <name evidence="1" type="ORF">JCM19302_3301</name>
</gene>
<reference evidence="1 2" key="1">
    <citation type="journal article" date="2014" name="Genome Announc.">
        <title>Draft Genome Sequence of Marine Flavobacterium Jejuia pallidilutea Strain 11shimoA1 and Pigmentation Mutants.</title>
        <authorList>
            <person name="Takatani N."/>
            <person name="Nakanishi M."/>
            <person name="Meirelles P."/>
            <person name="Mino S."/>
            <person name="Suda W."/>
            <person name="Oshima K."/>
            <person name="Hattori M."/>
            <person name="Ohkuma M."/>
            <person name="Hosokawa M."/>
            <person name="Miyashita K."/>
            <person name="Thompson F.L."/>
            <person name="Niwa A."/>
            <person name="Sawabe T."/>
            <person name="Sawabe T."/>
        </authorList>
    </citation>
    <scope>NUCLEOTIDE SEQUENCE [LARGE SCALE GENOMIC DNA]</scope>
    <source>
        <strain evidence="2">JCM19302</strain>
    </source>
</reference>